<organism evidence="1">
    <name type="scientific">Xenorhabdus bovienii str. puntauvense</name>
    <dbReference type="NCBI Taxonomy" id="1398201"/>
    <lineage>
        <taxon>Bacteria</taxon>
        <taxon>Pseudomonadati</taxon>
        <taxon>Pseudomonadota</taxon>
        <taxon>Gammaproteobacteria</taxon>
        <taxon>Enterobacterales</taxon>
        <taxon>Morganellaceae</taxon>
        <taxon>Xenorhabdus</taxon>
    </lineage>
</organism>
<reference evidence="1" key="1">
    <citation type="submission" date="2013-07" db="EMBL/GenBank/DDBJ databases">
        <title>Sub-species coevolution in mutualistic symbiosis.</title>
        <authorList>
            <person name="Murfin K."/>
            <person name="Klassen J."/>
            <person name="Lee M."/>
            <person name="Forst S."/>
            <person name="Stock P."/>
            <person name="Goodrich-Blair H."/>
        </authorList>
    </citation>
    <scope>NUCLEOTIDE SEQUENCE [LARGE SCALE GENOMIC DNA]</scope>
    <source>
        <strain evidence="1">Puntauvense</strain>
    </source>
</reference>
<accession>A0A077NCH7</accession>
<name>A0A077NCH7_XENBV</name>
<dbReference type="EMBL" id="CBSW010000094">
    <property type="protein sequence ID" value="CDG96033.1"/>
    <property type="molecule type" value="Genomic_DNA"/>
</dbReference>
<dbReference type="HOGENOM" id="CLU_094206_3_0_6"/>
<protein>
    <submittedName>
        <fullName evidence="1">Similar to putative tail fiber protein of a prophage</fullName>
    </submittedName>
</protein>
<sequence>MVQPTAPPIQFDENGFALSYGWVQVYCANTINREYIGTKRERTFIGVTLSAGSYLDEPKLPKSPSKAICRTVDGKSWEYVLDYRGKTAYHIQTRKHIAITEIGDIPTELTLLEPKTPFDKWNGTQWGTDVEAQNQHEMQQAESKKQQLLIEVFHRIAPLQDAVDLNIATDTEKLALTDWRKYRVLLNRVDCSTAPDITWPEQPK</sequence>
<evidence type="ECO:0000313" key="1">
    <source>
        <dbReference type="EMBL" id="CDG96033.1"/>
    </source>
</evidence>
<dbReference type="RefSeq" id="WP_038202435.1">
    <property type="nucleotide sequence ID" value="NZ_CAWLWN010000166.1"/>
</dbReference>
<dbReference type="PANTHER" id="PTHR34413">
    <property type="entry name" value="PROPHAGE TAIL FIBER ASSEMBLY PROTEIN HOMOLOG TFAE-RELATED-RELATED"/>
    <property type="match status" value="1"/>
</dbReference>
<dbReference type="PANTHER" id="PTHR34413:SF2">
    <property type="entry name" value="PROPHAGE TAIL FIBER ASSEMBLY PROTEIN HOMOLOG TFAE-RELATED"/>
    <property type="match status" value="1"/>
</dbReference>
<proteinExistence type="predicted"/>
<dbReference type="Proteomes" id="UP000028511">
    <property type="component" value="Unassembled WGS sequence"/>
</dbReference>
<dbReference type="AlphaFoldDB" id="A0A077NCH7"/>
<dbReference type="InterPro" id="IPR051220">
    <property type="entry name" value="TFA_Chaperone"/>
</dbReference>
<dbReference type="Pfam" id="PF02413">
    <property type="entry name" value="Caudo_TAP"/>
    <property type="match status" value="1"/>
</dbReference>
<comment type="caution">
    <text evidence="1">The sequence shown here is derived from an EMBL/GenBank/DDBJ whole genome shotgun (WGS) entry which is preliminary data.</text>
</comment>
<dbReference type="InterPro" id="IPR003458">
    <property type="entry name" value="Phage_T4_Gp38_tail_assem"/>
</dbReference>
<gene>
    <name evidence="1" type="ORF">XBP1_1830015</name>
</gene>